<feature type="non-terminal residue" evidence="2">
    <location>
        <position position="340"/>
    </location>
</feature>
<dbReference type="PROSITE" id="PS50878">
    <property type="entry name" value="RT_POL"/>
    <property type="match status" value="1"/>
</dbReference>
<keyword evidence="2" id="KW-0695">RNA-directed DNA polymerase</keyword>
<dbReference type="InterPro" id="IPR000477">
    <property type="entry name" value="RT_dom"/>
</dbReference>
<evidence type="ECO:0000313" key="3">
    <source>
        <dbReference type="Proteomes" id="UP000265520"/>
    </source>
</evidence>
<dbReference type="GO" id="GO:0003964">
    <property type="term" value="F:RNA-directed DNA polymerase activity"/>
    <property type="evidence" value="ECO:0007669"/>
    <property type="project" value="UniProtKB-KW"/>
</dbReference>
<dbReference type="Proteomes" id="UP000265520">
    <property type="component" value="Unassembled WGS sequence"/>
</dbReference>
<dbReference type="InterPro" id="IPR043502">
    <property type="entry name" value="DNA/RNA_pol_sf"/>
</dbReference>
<dbReference type="PANTHER" id="PTHR31635:SF196">
    <property type="entry name" value="REVERSE TRANSCRIPTASE DOMAIN-CONTAINING PROTEIN-RELATED"/>
    <property type="match status" value="1"/>
</dbReference>
<evidence type="ECO:0000313" key="2">
    <source>
        <dbReference type="EMBL" id="MCH86516.1"/>
    </source>
</evidence>
<organism evidence="2 3">
    <name type="scientific">Trifolium medium</name>
    <dbReference type="NCBI Taxonomy" id="97028"/>
    <lineage>
        <taxon>Eukaryota</taxon>
        <taxon>Viridiplantae</taxon>
        <taxon>Streptophyta</taxon>
        <taxon>Embryophyta</taxon>
        <taxon>Tracheophyta</taxon>
        <taxon>Spermatophyta</taxon>
        <taxon>Magnoliopsida</taxon>
        <taxon>eudicotyledons</taxon>
        <taxon>Gunneridae</taxon>
        <taxon>Pentapetalae</taxon>
        <taxon>rosids</taxon>
        <taxon>fabids</taxon>
        <taxon>Fabales</taxon>
        <taxon>Fabaceae</taxon>
        <taxon>Papilionoideae</taxon>
        <taxon>50 kb inversion clade</taxon>
        <taxon>NPAAA clade</taxon>
        <taxon>Hologalegina</taxon>
        <taxon>IRL clade</taxon>
        <taxon>Trifolieae</taxon>
        <taxon>Trifolium</taxon>
    </lineage>
</organism>
<evidence type="ECO:0000259" key="1">
    <source>
        <dbReference type="PROSITE" id="PS50878"/>
    </source>
</evidence>
<dbReference type="Pfam" id="PF00078">
    <property type="entry name" value="RVT_1"/>
    <property type="match status" value="1"/>
</dbReference>
<keyword evidence="2" id="KW-0548">Nucleotidyltransferase</keyword>
<reference evidence="2 3" key="1">
    <citation type="journal article" date="2018" name="Front. Plant Sci.">
        <title>Red Clover (Trifolium pratense) and Zigzag Clover (T. medium) - A Picture of Genomic Similarities and Differences.</title>
        <authorList>
            <person name="Dluhosova J."/>
            <person name="Istvanek J."/>
            <person name="Nedelnik J."/>
            <person name="Repkova J."/>
        </authorList>
    </citation>
    <scope>NUCLEOTIDE SEQUENCE [LARGE SCALE GENOMIC DNA]</scope>
    <source>
        <strain evidence="3">cv. 10/8</strain>
        <tissue evidence="2">Leaf</tissue>
    </source>
</reference>
<gene>
    <name evidence="2" type="ORF">A2U01_0007374</name>
</gene>
<feature type="domain" description="Reverse transcriptase" evidence="1">
    <location>
        <begin position="6"/>
        <end position="268"/>
    </location>
</feature>
<dbReference type="SUPFAM" id="SSF56672">
    <property type="entry name" value="DNA/RNA polymerases"/>
    <property type="match status" value="1"/>
</dbReference>
<proteinExistence type="predicted"/>
<sequence length="340" mass="38725">MEFLHEFHNKAFLPKAITASFLVLVPKKDHLQSLTDYRPICLVSSLYKILSKVLADRLKKVLGKVISKLQSAFIPNRQILDGVLVVNELLDLAKRRKDKCLFFKVDFERAYDTVNWNFLDYMLGRMGFAGEWRSWIRACIFQSSMSVLVNGSPTEDFVVGKGLRQGDPLSPFLFLIVAEGLTGLMCKAVDNSSFLGYKVSNDISFHTLQFVDDTIIVGEGNWENLWSIKTVLRSFEIVSGANPRRRTTWTPIIDSMKKRLCSWNGRHLSIGGRVTLIKSEAKGKAIGLVIISVANLEMEKVISDMGNWDVDFWRWNLLWSEELNVSELVSVRELQAIIEQ</sequence>
<keyword evidence="2" id="KW-0808">Transferase</keyword>
<dbReference type="AlphaFoldDB" id="A0A392MG71"/>
<comment type="caution">
    <text evidence="2">The sequence shown here is derived from an EMBL/GenBank/DDBJ whole genome shotgun (WGS) entry which is preliminary data.</text>
</comment>
<dbReference type="CDD" id="cd01650">
    <property type="entry name" value="RT_nLTR_like"/>
    <property type="match status" value="1"/>
</dbReference>
<accession>A0A392MG71</accession>
<dbReference type="PANTHER" id="PTHR31635">
    <property type="entry name" value="REVERSE TRANSCRIPTASE DOMAIN-CONTAINING PROTEIN-RELATED"/>
    <property type="match status" value="1"/>
</dbReference>
<dbReference type="EMBL" id="LXQA010010439">
    <property type="protein sequence ID" value="MCH86516.1"/>
    <property type="molecule type" value="Genomic_DNA"/>
</dbReference>
<name>A0A392MG71_9FABA</name>
<protein>
    <submittedName>
        <fullName evidence="2">LINE-1 reverse transcriptase like</fullName>
    </submittedName>
</protein>
<keyword evidence="3" id="KW-1185">Reference proteome</keyword>